<dbReference type="PRINTS" id="PR01840">
    <property type="entry name" value="TATCFAMILY"/>
</dbReference>
<keyword evidence="4 5" id="KW-0472">Membrane</keyword>
<sequence length="266" mass="29570">MAAFSPTMAMNAVVHPLQRHIRDIKRRLLIVGATIMVFFVIAFSYSSILIDWFKRPFEDDLIFYAPAEALFASIKISFMAAVIASVPIILYQFWKFIEPALLQKEQRWAVPLFFLGLGFFLLGLGFCNMVILPLVINFFVTFGMDRAITPELAVGTYVDFNVKFLLAFGFAFEIPLVLSLLARVGVIQSSVLIRFRKHAALVALILSAVITPDATMFTMLLMAVPLIILYEIGIWGAKVFGRAPLPAGEKCEATEEGEAPDHAAKG</sequence>
<keyword evidence="7" id="KW-1185">Reference proteome</keyword>
<gene>
    <name evidence="5 6" type="primary">tatC</name>
    <name evidence="6" type="ORF">PP769_15715</name>
</gene>
<keyword evidence="5" id="KW-0811">Translocation</keyword>
<feature type="transmembrane region" description="Helical" evidence="5">
    <location>
        <begin position="112"/>
        <end position="144"/>
    </location>
</feature>
<keyword evidence="5" id="KW-0653">Protein transport</keyword>
<keyword evidence="2 5" id="KW-0812">Transmembrane</keyword>
<name>A0AA96GC30_9BACT</name>
<dbReference type="KEGG" id="nall:PP769_15715"/>
<dbReference type="GO" id="GO:0065002">
    <property type="term" value="P:intracellular protein transmembrane transport"/>
    <property type="evidence" value="ECO:0007669"/>
    <property type="project" value="TreeGrafter"/>
</dbReference>
<dbReference type="InterPro" id="IPR002033">
    <property type="entry name" value="TatC"/>
</dbReference>
<keyword evidence="5" id="KW-0813">Transport</keyword>
<dbReference type="PANTHER" id="PTHR30371">
    <property type="entry name" value="SEC-INDEPENDENT PROTEIN TRANSLOCASE PROTEIN TATC"/>
    <property type="match status" value="1"/>
</dbReference>
<dbReference type="GO" id="GO:0009977">
    <property type="term" value="F:proton motive force dependent protein transmembrane transporter activity"/>
    <property type="evidence" value="ECO:0007669"/>
    <property type="project" value="TreeGrafter"/>
</dbReference>
<feature type="transmembrane region" description="Helical" evidence="5">
    <location>
        <begin position="70"/>
        <end position="91"/>
    </location>
</feature>
<dbReference type="RefSeq" id="WP_312641833.1">
    <property type="nucleotide sequence ID" value="NZ_CP116967.1"/>
</dbReference>
<protein>
    <recommendedName>
        <fullName evidence="5">Sec-independent protein translocase protein TatC</fullName>
    </recommendedName>
</protein>
<evidence type="ECO:0000256" key="4">
    <source>
        <dbReference type="ARBA" id="ARBA00023136"/>
    </source>
</evidence>
<comment type="caution">
    <text evidence="5">Lacks conserved residue(s) required for the propagation of feature annotation.</text>
</comment>
<keyword evidence="5" id="KW-1003">Cell membrane</keyword>
<evidence type="ECO:0000256" key="1">
    <source>
        <dbReference type="ARBA" id="ARBA00004141"/>
    </source>
</evidence>
<comment type="subunit">
    <text evidence="5">Forms a complex with TatA.</text>
</comment>
<evidence type="ECO:0000313" key="7">
    <source>
        <dbReference type="Proteomes" id="UP001302719"/>
    </source>
</evidence>
<dbReference type="EMBL" id="CP116967">
    <property type="protein sequence ID" value="WNM57400.1"/>
    <property type="molecule type" value="Genomic_DNA"/>
</dbReference>
<evidence type="ECO:0000256" key="5">
    <source>
        <dbReference type="HAMAP-Rule" id="MF_00902"/>
    </source>
</evidence>
<dbReference type="Proteomes" id="UP001302719">
    <property type="component" value="Chromosome"/>
</dbReference>
<feature type="transmembrane region" description="Helical" evidence="5">
    <location>
        <begin position="164"/>
        <end position="187"/>
    </location>
</feature>
<evidence type="ECO:0000313" key="6">
    <source>
        <dbReference type="EMBL" id="WNM57400.1"/>
    </source>
</evidence>
<dbReference type="PANTHER" id="PTHR30371:SF0">
    <property type="entry name" value="SEC-INDEPENDENT PROTEIN TRANSLOCASE PROTEIN TATC, CHLOROPLASTIC-RELATED"/>
    <property type="match status" value="1"/>
</dbReference>
<dbReference type="GO" id="GO:0033281">
    <property type="term" value="C:TAT protein transport complex"/>
    <property type="evidence" value="ECO:0007669"/>
    <property type="project" value="UniProtKB-UniRule"/>
</dbReference>
<comment type="similarity">
    <text evidence="5">Belongs to the TatC family.</text>
</comment>
<evidence type="ECO:0000256" key="2">
    <source>
        <dbReference type="ARBA" id="ARBA00022692"/>
    </source>
</evidence>
<evidence type="ECO:0000256" key="3">
    <source>
        <dbReference type="ARBA" id="ARBA00022989"/>
    </source>
</evidence>
<accession>A0AA96GC30</accession>
<feature type="transmembrane region" description="Helical" evidence="5">
    <location>
        <begin position="199"/>
        <end position="230"/>
    </location>
</feature>
<reference evidence="6 7" key="1">
    <citation type="submission" date="2023-01" db="EMBL/GenBank/DDBJ databases">
        <title>Cultivation and genomic characterization of new, ubiquitous marine nitrite-oxidizing bacteria from the Nitrospirales.</title>
        <authorList>
            <person name="Mueller A.J."/>
            <person name="Daebeler A."/>
            <person name="Herbold C.W."/>
            <person name="Kirkegaard R.H."/>
            <person name="Daims H."/>
        </authorList>
    </citation>
    <scope>NUCLEOTIDE SEQUENCE [LARGE SCALE GENOMIC DNA]</scope>
    <source>
        <strain evidence="6 7">VA</strain>
    </source>
</reference>
<comment type="function">
    <text evidence="5">Part of the twin-arginine translocation (Tat) system that transports large folded proteins containing a characteristic twin-arginine motif in their signal peptide across membranes.</text>
</comment>
<comment type="subcellular location">
    <subcellularLocation>
        <location evidence="5">Cell membrane</location>
        <topology evidence="5">Multi-pass membrane protein</topology>
    </subcellularLocation>
    <subcellularLocation>
        <location evidence="1">Membrane</location>
        <topology evidence="1">Multi-pass membrane protein</topology>
    </subcellularLocation>
</comment>
<organism evidence="6 7">
    <name type="scientific">Candidatus Nitrospira allomarina</name>
    <dbReference type="NCBI Taxonomy" id="3020900"/>
    <lineage>
        <taxon>Bacteria</taxon>
        <taxon>Pseudomonadati</taxon>
        <taxon>Nitrospirota</taxon>
        <taxon>Nitrospiria</taxon>
        <taxon>Nitrospirales</taxon>
        <taxon>Nitrospiraceae</taxon>
        <taxon>Nitrospira</taxon>
    </lineage>
</organism>
<dbReference type="GO" id="GO:0043953">
    <property type="term" value="P:protein transport by the Tat complex"/>
    <property type="evidence" value="ECO:0007669"/>
    <property type="project" value="UniProtKB-UniRule"/>
</dbReference>
<dbReference type="NCBIfam" id="TIGR00945">
    <property type="entry name" value="tatC"/>
    <property type="match status" value="1"/>
</dbReference>
<dbReference type="Pfam" id="PF00902">
    <property type="entry name" value="TatC"/>
    <property type="match status" value="1"/>
</dbReference>
<proteinExistence type="inferred from homology"/>
<dbReference type="HAMAP" id="MF_00902">
    <property type="entry name" value="TatC"/>
    <property type="match status" value="1"/>
</dbReference>
<feature type="transmembrane region" description="Helical" evidence="5">
    <location>
        <begin position="28"/>
        <end position="50"/>
    </location>
</feature>
<dbReference type="AlphaFoldDB" id="A0AA96GC30"/>
<keyword evidence="3 5" id="KW-1133">Transmembrane helix</keyword>